<accession>A0A0A9EBR0</accession>
<reference evidence="1" key="2">
    <citation type="journal article" date="2015" name="Data Brief">
        <title>Shoot transcriptome of the giant reed, Arundo donax.</title>
        <authorList>
            <person name="Barrero R.A."/>
            <person name="Guerrero F.D."/>
            <person name="Moolhuijzen P."/>
            <person name="Goolsby J.A."/>
            <person name="Tidwell J."/>
            <person name="Bellgard S.E."/>
            <person name="Bellgard M.I."/>
        </authorList>
    </citation>
    <scope>NUCLEOTIDE SEQUENCE</scope>
    <source>
        <tissue evidence="1">Shoot tissue taken approximately 20 cm above the soil surface</tissue>
    </source>
</reference>
<sequence length="37" mass="4172">MGVILDQVSISHDMCYVRHYLCQAQEEVSSSLEISLS</sequence>
<name>A0A0A9EBR0_ARUDO</name>
<proteinExistence type="predicted"/>
<dbReference type="EMBL" id="GBRH01199741">
    <property type="protein sequence ID" value="JAD98154.1"/>
    <property type="molecule type" value="Transcribed_RNA"/>
</dbReference>
<protein>
    <submittedName>
        <fullName evidence="1">Uncharacterized protein</fullName>
    </submittedName>
</protein>
<evidence type="ECO:0000313" key="1">
    <source>
        <dbReference type="EMBL" id="JAD98154.1"/>
    </source>
</evidence>
<reference evidence="1" key="1">
    <citation type="submission" date="2014-09" db="EMBL/GenBank/DDBJ databases">
        <authorList>
            <person name="Magalhaes I.L.F."/>
            <person name="Oliveira U."/>
            <person name="Santos F.R."/>
            <person name="Vidigal T.H.D.A."/>
            <person name="Brescovit A.D."/>
            <person name="Santos A.J."/>
        </authorList>
    </citation>
    <scope>NUCLEOTIDE SEQUENCE</scope>
    <source>
        <tissue evidence="1">Shoot tissue taken approximately 20 cm above the soil surface</tissue>
    </source>
</reference>
<dbReference type="AlphaFoldDB" id="A0A0A9EBR0"/>
<organism evidence="1">
    <name type="scientific">Arundo donax</name>
    <name type="common">Giant reed</name>
    <name type="synonym">Donax arundinaceus</name>
    <dbReference type="NCBI Taxonomy" id="35708"/>
    <lineage>
        <taxon>Eukaryota</taxon>
        <taxon>Viridiplantae</taxon>
        <taxon>Streptophyta</taxon>
        <taxon>Embryophyta</taxon>
        <taxon>Tracheophyta</taxon>
        <taxon>Spermatophyta</taxon>
        <taxon>Magnoliopsida</taxon>
        <taxon>Liliopsida</taxon>
        <taxon>Poales</taxon>
        <taxon>Poaceae</taxon>
        <taxon>PACMAD clade</taxon>
        <taxon>Arundinoideae</taxon>
        <taxon>Arundineae</taxon>
        <taxon>Arundo</taxon>
    </lineage>
</organism>